<name>A0AAW0QWX8_9PEZI</name>
<dbReference type="EMBL" id="JAQQWP010000006">
    <property type="protein sequence ID" value="KAK8114864.1"/>
    <property type="molecule type" value="Genomic_DNA"/>
</dbReference>
<dbReference type="PANTHER" id="PTHR39460">
    <property type="entry name" value="EXPRESSED PROTEIN"/>
    <property type="match status" value="1"/>
</dbReference>
<evidence type="ECO:0000256" key="1">
    <source>
        <dbReference type="SAM" id="MobiDB-lite"/>
    </source>
</evidence>
<feature type="compositionally biased region" description="Low complexity" evidence="1">
    <location>
        <begin position="93"/>
        <end position="106"/>
    </location>
</feature>
<sequence length="348" mass="37417">TGPLYPCWSVSGHPGLKGSIRAMIFANTLCWSAETLVVARPSSPDSEQWQQQIMSEEESPARRLPRRRVAARAADQGSTTVISIEVPTSTTSKRAAAATPAAATGPLPSPMDSVPSTFSADSSSNCPAFIQSFLADSTFKSCYPFSMLLQGGSNGFFDAQKSLVSITQVLDASCKADVKMCTSWLNDLADKFQQSGNCGNELSSGNTVVTKAYQGLKAYQPLFSATCLKEPETQAYCYAEAATDTKDFSSVYLYYLPLNRSMPDASTPGCNWCNQQTMGIFQSATSNRKSSIAATYEGGSTVMNKACGAQYVNSTLPVATENAAIPMQQTPFLVLFSFMLMAFTHIFL</sequence>
<dbReference type="Pfam" id="PF24855">
    <property type="entry name" value="DUF7729"/>
    <property type="match status" value="1"/>
</dbReference>
<dbReference type="InterPro" id="IPR056146">
    <property type="entry name" value="DUF7729"/>
</dbReference>
<evidence type="ECO:0000259" key="2">
    <source>
        <dbReference type="Pfam" id="PF24855"/>
    </source>
</evidence>
<dbReference type="AlphaFoldDB" id="A0AAW0QWX8"/>
<reference evidence="3 4" key="1">
    <citation type="submission" date="2023-01" db="EMBL/GenBank/DDBJ databases">
        <title>Analysis of 21 Apiospora genomes using comparative genomics revels a genus with tremendous synthesis potential of carbohydrate active enzymes and secondary metabolites.</title>
        <authorList>
            <person name="Sorensen T."/>
        </authorList>
    </citation>
    <scope>NUCLEOTIDE SEQUENCE [LARGE SCALE GENOMIC DNA]</scope>
    <source>
        <strain evidence="3 4">CBS 117206</strain>
    </source>
</reference>
<dbReference type="PANTHER" id="PTHR39460:SF1">
    <property type="entry name" value="C6 TRANSCRIPTION FACTOR"/>
    <property type="match status" value="1"/>
</dbReference>
<gene>
    <name evidence="3" type="ORF">PG999_006933</name>
</gene>
<comment type="caution">
    <text evidence="3">The sequence shown here is derived from an EMBL/GenBank/DDBJ whole genome shotgun (WGS) entry which is preliminary data.</text>
</comment>
<evidence type="ECO:0000313" key="3">
    <source>
        <dbReference type="EMBL" id="KAK8114864.1"/>
    </source>
</evidence>
<feature type="non-terminal residue" evidence="3">
    <location>
        <position position="1"/>
    </location>
</feature>
<feature type="domain" description="DUF7729" evidence="2">
    <location>
        <begin position="106"/>
        <end position="315"/>
    </location>
</feature>
<organism evidence="3 4">
    <name type="scientific">Apiospora kogelbergensis</name>
    <dbReference type="NCBI Taxonomy" id="1337665"/>
    <lineage>
        <taxon>Eukaryota</taxon>
        <taxon>Fungi</taxon>
        <taxon>Dikarya</taxon>
        <taxon>Ascomycota</taxon>
        <taxon>Pezizomycotina</taxon>
        <taxon>Sordariomycetes</taxon>
        <taxon>Xylariomycetidae</taxon>
        <taxon>Amphisphaeriales</taxon>
        <taxon>Apiosporaceae</taxon>
        <taxon>Apiospora</taxon>
    </lineage>
</organism>
<protein>
    <submittedName>
        <fullName evidence="3">C6 transcription factor</fullName>
    </submittedName>
</protein>
<evidence type="ECO:0000313" key="4">
    <source>
        <dbReference type="Proteomes" id="UP001392437"/>
    </source>
</evidence>
<proteinExistence type="predicted"/>
<feature type="region of interest" description="Disordered" evidence="1">
    <location>
        <begin position="93"/>
        <end position="117"/>
    </location>
</feature>
<accession>A0AAW0QWX8</accession>
<keyword evidence="4" id="KW-1185">Reference proteome</keyword>
<dbReference type="Proteomes" id="UP001392437">
    <property type="component" value="Unassembled WGS sequence"/>
</dbReference>